<protein>
    <recommendedName>
        <fullName evidence="4">DUF3592 domain-containing protein</fullName>
    </recommendedName>
</protein>
<sequence length="135" mass="14825">MTDKTGRFNYLALAIGVVAAMWSATSIDERFAFIRSSVAVQGTVIELTYGAHHPLIEFVTKSGERVSFPGSFVTVEVGDTVPVRYDPTRPLTSARVDTFENTWLESIISIVFTITFLYAGLTGQSLRPESEAGRD</sequence>
<accession>A0A6P2PC91</accession>
<evidence type="ECO:0000313" key="2">
    <source>
        <dbReference type="EMBL" id="VWC04916.1"/>
    </source>
</evidence>
<dbReference type="RefSeq" id="WP_175024438.1">
    <property type="nucleotide sequence ID" value="NZ_CABVQC010000037.1"/>
</dbReference>
<keyword evidence="1" id="KW-1133">Transmembrane helix</keyword>
<evidence type="ECO:0008006" key="4">
    <source>
        <dbReference type="Google" id="ProtNLM"/>
    </source>
</evidence>
<name>A0A6P2PC91_9BURK</name>
<evidence type="ECO:0000313" key="3">
    <source>
        <dbReference type="Proteomes" id="UP000494261"/>
    </source>
</evidence>
<dbReference type="EMBL" id="CABVQC010000037">
    <property type="protein sequence ID" value="VWC04916.1"/>
    <property type="molecule type" value="Genomic_DNA"/>
</dbReference>
<reference evidence="2 3" key="1">
    <citation type="submission" date="2019-09" db="EMBL/GenBank/DDBJ databases">
        <authorList>
            <person name="Depoorter E."/>
        </authorList>
    </citation>
    <scope>NUCLEOTIDE SEQUENCE [LARGE SCALE GENOMIC DNA]</scope>
    <source>
        <strain evidence="2">LMG 13014</strain>
    </source>
</reference>
<keyword evidence="1" id="KW-0812">Transmembrane</keyword>
<organism evidence="2 3">
    <name type="scientific">Burkholderia aenigmatica</name>
    <dbReference type="NCBI Taxonomy" id="2015348"/>
    <lineage>
        <taxon>Bacteria</taxon>
        <taxon>Pseudomonadati</taxon>
        <taxon>Pseudomonadota</taxon>
        <taxon>Betaproteobacteria</taxon>
        <taxon>Burkholderiales</taxon>
        <taxon>Burkholderiaceae</taxon>
        <taxon>Burkholderia</taxon>
        <taxon>Burkholderia cepacia complex</taxon>
    </lineage>
</organism>
<dbReference type="Proteomes" id="UP000494261">
    <property type="component" value="Unassembled WGS sequence"/>
</dbReference>
<feature type="transmembrane region" description="Helical" evidence="1">
    <location>
        <begin position="7"/>
        <end position="27"/>
    </location>
</feature>
<gene>
    <name evidence="2" type="ORF">BLA13014_04926</name>
</gene>
<keyword evidence="1" id="KW-0472">Membrane</keyword>
<evidence type="ECO:0000256" key="1">
    <source>
        <dbReference type="SAM" id="Phobius"/>
    </source>
</evidence>
<proteinExistence type="predicted"/>
<dbReference type="AlphaFoldDB" id="A0A6P2PC91"/>